<evidence type="ECO:0000313" key="1">
    <source>
        <dbReference type="EMBL" id="KAF3517678.1"/>
    </source>
</evidence>
<dbReference type="EMBL" id="QGKV02001556">
    <property type="protein sequence ID" value="KAF3517678.1"/>
    <property type="molecule type" value="Genomic_DNA"/>
</dbReference>
<dbReference type="PANTHER" id="PTHR33103:SF55">
    <property type="entry name" value="DUF674 FAMILY PROTEIN"/>
    <property type="match status" value="1"/>
</dbReference>
<protein>
    <recommendedName>
        <fullName evidence="3">DUF674 domain-containing protein</fullName>
    </recommendedName>
</protein>
<accession>A0ABQ7AUL0</accession>
<evidence type="ECO:0008006" key="3">
    <source>
        <dbReference type="Google" id="ProtNLM"/>
    </source>
</evidence>
<dbReference type="Pfam" id="PF05056">
    <property type="entry name" value="DUF674"/>
    <property type="match status" value="2"/>
</dbReference>
<evidence type="ECO:0000313" key="2">
    <source>
        <dbReference type="Proteomes" id="UP000266723"/>
    </source>
</evidence>
<proteinExistence type="predicted"/>
<name>A0ABQ7AUL0_BRACR</name>
<reference evidence="1 2" key="1">
    <citation type="journal article" date="2020" name="BMC Genomics">
        <title>Intraspecific diversification of the crop wild relative Brassica cretica Lam. using demographic model selection.</title>
        <authorList>
            <person name="Kioukis A."/>
            <person name="Michalopoulou V.A."/>
            <person name="Briers L."/>
            <person name="Pirintsos S."/>
            <person name="Studholme D.J."/>
            <person name="Pavlidis P."/>
            <person name="Sarris P.F."/>
        </authorList>
    </citation>
    <scope>NUCLEOTIDE SEQUENCE [LARGE SCALE GENOMIC DNA]</scope>
    <source>
        <strain evidence="2">cv. PFS-1207/04</strain>
    </source>
</reference>
<comment type="caution">
    <text evidence="1">The sequence shown here is derived from an EMBL/GenBank/DDBJ whole genome shotgun (WGS) entry which is preliminary data.</text>
</comment>
<sequence length="668" mass="74080">MDNGVKFSLKLLIDEKRNKVVLAEAEQDFVDVLLSLLTLPMGKIAGLLKDHKTVLGFYKNLNKSVADMDTSHFETEACKSMLLDPKSSKDTHRKRLKPNMSYTVPTEFFVCPSFFKSPSCGSRAYSNFNTSKCSCGALMDARIHVPEEVQVEQVIGDIADGVFVNFRSSFIVTDDLKVTPNSIGVLMNVLNDLGYVGYSDLRETLIDVGFEQVLTLLGCLFTSEAPLTSTFLRKTCMTSKRMHEMFSPPALENGNANPGRVCSVKVFVRKLDREILYAECNEDLIDSLLTFLVHPLEMACSLSNDNTIFGCVGNLCRSQCRGDAFKSCYLPDFYICSNNNLIDYAHQSMTYQCLIPYQGYSSFKVARNIDRSLSKNGNIVSTYPTNPKVRSGTSSSCGSGFMKKKTKFIMSNDLTITPMNSSSTIGLLRKMQVDINDLEEFQITISKAELISILRASLVSSSALTDECNEDLIDSLLTFLVHPLEMACSLSNDNTIFGCVGNLCRSQCRGDAFKSCYLPDFYICSNNNLIDYAHQSMTYQCLIPYQGYSSFKVARNIDRSLSKNGNIVSTYPTNPKVRSGTSSSCGSGFMKKKTKFIMSNDLTITPMNSSSTIGLLRKMQVDINDLEEFQITISKAELISILRASLVSSSALTDGLSNLLVKKPKIET</sequence>
<gene>
    <name evidence="1" type="ORF">DY000_02063529</name>
</gene>
<dbReference type="PANTHER" id="PTHR33103">
    <property type="entry name" value="OS01G0153900 PROTEIN"/>
    <property type="match status" value="1"/>
</dbReference>
<dbReference type="InterPro" id="IPR007750">
    <property type="entry name" value="DUF674"/>
</dbReference>
<dbReference type="Proteomes" id="UP000266723">
    <property type="component" value="Unassembled WGS sequence"/>
</dbReference>
<keyword evidence="2" id="KW-1185">Reference proteome</keyword>
<organism evidence="1 2">
    <name type="scientific">Brassica cretica</name>
    <name type="common">Mustard</name>
    <dbReference type="NCBI Taxonomy" id="69181"/>
    <lineage>
        <taxon>Eukaryota</taxon>
        <taxon>Viridiplantae</taxon>
        <taxon>Streptophyta</taxon>
        <taxon>Embryophyta</taxon>
        <taxon>Tracheophyta</taxon>
        <taxon>Spermatophyta</taxon>
        <taxon>Magnoliopsida</taxon>
        <taxon>eudicotyledons</taxon>
        <taxon>Gunneridae</taxon>
        <taxon>Pentapetalae</taxon>
        <taxon>rosids</taxon>
        <taxon>malvids</taxon>
        <taxon>Brassicales</taxon>
        <taxon>Brassicaceae</taxon>
        <taxon>Brassiceae</taxon>
        <taxon>Brassica</taxon>
    </lineage>
</organism>